<dbReference type="Pfam" id="PF26138">
    <property type="entry name" value="DUF8040"/>
    <property type="match status" value="1"/>
</dbReference>
<protein>
    <recommendedName>
        <fullName evidence="12">DDE Tnp4 domain-containing protein</fullName>
    </recommendedName>
</protein>
<dbReference type="InterPro" id="IPR058353">
    <property type="entry name" value="DUF8040"/>
</dbReference>
<accession>A0AAP0BGU8</accession>
<comment type="similarity">
    <text evidence="3">Belongs to the HARBI1 family.</text>
</comment>
<feature type="domain" description="DDE Tnp4" evidence="8">
    <location>
        <begin position="169"/>
        <end position="331"/>
    </location>
</feature>
<organism evidence="10 11">
    <name type="scientific">Platanthera zijinensis</name>
    <dbReference type="NCBI Taxonomy" id="2320716"/>
    <lineage>
        <taxon>Eukaryota</taxon>
        <taxon>Viridiplantae</taxon>
        <taxon>Streptophyta</taxon>
        <taxon>Embryophyta</taxon>
        <taxon>Tracheophyta</taxon>
        <taxon>Spermatophyta</taxon>
        <taxon>Magnoliopsida</taxon>
        <taxon>Liliopsida</taxon>
        <taxon>Asparagales</taxon>
        <taxon>Orchidaceae</taxon>
        <taxon>Orchidoideae</taxon>
        <taxon>Orchideae</taxon>
        <taxon>Orchidinae</taxon>
        <taxon>Platanthera</taxon>
    </lineage>
</organism>
<dbReference type="Pfam" id="PF13359">
    <property type="entry name" value="DDE_Tnp_4"/>
    <property type="match status" value="1"/>
</dbReference>
<evidence type="ECO:0000256" key="1">
    <source>
        <dbReference type="ARBA" id="ARBA00001968"/>
    </source>
</evidence>
<dbReference type="EMBL" id="JBBWWQ010000009">
    <property type="protein sequence ID" value="KAK8938359.1"/>
    <property type="molecule type" value="Genomic_DNA"/>
</dbReference>
<evidence type="ECO:0000313" key="10">
    <source>
        <dbReference type="EMBL" id="KAK8938359.1"/>
    </source>
</evidence>
<gene>
    <name evidence="10" type="ORF">KSP39_PZI011473</name>
</gene>
<keyword evidence="6" id="KW-0378">Hydrolase</keyword>
<proteinExistence type="inferred from homology"/>
<dbReference type="PANTHER" id="PTHR22930">
    <property type="match status" value="1"/>
</dbReference>
<name>A0AAP0BGU8_9ASPA</name>
<sequence length="419" mass="48165">MDFEEDEIHFNNIFAAATCAIYMYHKKYIWKAPSMPAKETGVMWVLNVLNGEPSRCLEAFKMPKEVFIDLLGELGSKYGLRGSRSTSTKEVLAMTLSVLGCNESNRMVCKRFQHSGETVSRYFNEGLMALVRMSMDIITPIDRDFRDVPSEIARNNMFMPYFKDCIGVIDSTHVKARVPLNDKIIYTEKTECLTQKVFAVCDFNMCFTFVVTGCEGTTQDGVILKQVMREPSYHFPVPLPGKYYLMNSPSPWRRGFLRPYKESMILPDFSPFCGFSHDHQQAFNQRYYALHSVIKRAFQIWKKKWIVLHDMSNFSFEKQRLIVAATMTLHNFIRKHPSQSDPDFQECEGNLVFVPSKTQKIQLVDIASIGQPLQNNGYDEYGDCGEDLNPDEYEGDDSMSMTQLRDHISHELAASSECI</sequence>
<reference evidence="10 11" key="1">
    <citation type="journal article" date="2022" name="Nat. Plants">
        <title>Genomes of leafy and leafless Platanthera orchids illuminate the evolution of mycoheterotrophy.</title>
        <authorList>
            <person name="Li M.H."/>
            <person name="Liu K.W."/>
            <person name="Li Z."/>
            <person name="Lu H.C."/>
            <person name="Ye Q.L."/>
            <person name="Zhang D."/>
            <person name="Wang J.Y."/>
            <person name="Li Y.F."/>
            <person name="Zhong Z.M."/>
            <person name="Liu X."/>
            <person name="Yu X."/>
            <person name="Liu D.K."/>
            <person name="Tu X.D."/>
            <person name="Liu B."/>
            <person name="Hao Y."/>
            <person name="Liao X.Y."/>
            <person name="Jiang Y.T."/>
            <person name="Sun W.H."/>
            <person name="Chen J."/>
            <person name="Chen Y.Q."/>
            <person name="Ai Y."/>
            <person name="Zhai J.W."/>
            <person name="Wu S.S."/>
            <person name="Zhou Z."/>
            <person name="Hsiao Y.Y."/>
            <person name="Wu W.L."/>
            <person name="Chen Y.Y."/>
            <person name="Lin Y.F."/>
            <person name="Hsu J.L."/>
            <person name="Li C.Y."/>
            <person name="Wang Z.W."/>
            <person name="Zhao X."/>
            <person name="Zhong W.Y."/>
            <person name="Ma X.K."/>
            <person name="Ma L."/>
            <person name="Huang J."/>
            <person name="Chen G.Z."/>
            <person name="Huang M.Z."/>
            <person name="Huang L."/>
            <person name="Peng D.H."/>
            <person name="Luo Y.B."/>
            <person name="Zou S.Q."/>
            <person name="Chen S.P."/>
            <person name="Lan S."/>
            <person name="Tsai W.C."/>
            <person name="Van de Peer Y."/>
            <person name="Liu Z.J."/>
        </authorList>
    </citation>
    <scope>NUCLEOTIDE SEQUENCE [LARGE SCALE GENOMIC DNA]</scope>
    <source>
        <strain evidence="10">Lor287</strain>
    </source>
</reference>
<feature type="domain" description="DUF8040" evidence="9">
    <location>
        <begin position="38"/>
        <end position="131"/>
    </location>
</feature>
<keyword evidence="7" id="KW-0539">Nucleus</keyword>
<keyword evidence="11" id="KW-1185">Reference proteome</keyword>
<evidence type="ECO:0000256" key="3">
    <source>
        <dbReference type="ARBA" id="ARBA00006958"/>
    </source>
</evidence>
<dbReference type="InterPro" id="IPR045249">
    <property type="entry name" value="HARBI1-like"/>
</dbReference>
<comment type="caution">
    <text evidence="10">The sequence shown here is derived from an EMBL/GenBank/DDBJ whole genome shotgun (WGS) entry which is preliminary data.</text>
</comment>
<evidence type="ECO:0000256" key="5">
    <source>
        <dbReference type="ARBA" id="ARBA00022723"/>
    </source>
</evidence>
<keyword evidence="5" id="KW-0479">Metal-binding</keyword>
<evidence type="ECO:0000259" key="9">
    <source>
        <dbReference type="Pfam" id="PF26138"/>
    </source>
</evidence>
<evidence type="ECO:0000256" key="6">
    <source>
        <dbReference type="ARBA" id="ARBA00022801"/>
    </source>
</evidence>
<evidence type="ECO:0008006" key="12">
    <source>
        <dbReference type="Google" id="ProtNLM"/>
    </source>
</evidence>
<evidence type="ECO:0000256" key="4">
    <source>
        <dbReference type="ARBA" id="ARBA00022722"/>
    </source>
</evidence>
<dbReference type="GO" id="GO:0005634">
    <property type="term" value="C:nucleus"/>
    <property type="evidence" value="ECO:0007669"/>
    <property type="project" value="UniProtKB-SubCell"/>
</dbReference>
<dbReference type="GO" id="GO:0016787">
    <property type="term" value="F:hydrolase activity"/>
    <property type="evidence" value="ECO:0007669"/>
    <property type="project" value="UniProtKB-KW"/>
</dbReference>
<evidence type="ECO:0000256" key="2">
    <source>
        <dbReference type="ARBA" id="ARBA00004123"/>
    </source>
</evidence>
<dbReference type="AlphaFoldDB" id="A0AAP0BGU8"/>
<evidence type="ECO:0000259" key="8">
    <source>
        <dbReference type="Pfam" id="PF13359"/>
    </source>
</evidence>
<comment type="cofactor">
    <cofactor evidence="1">
        <name>a divalent metal cation</name>
        <dbReference type="ChEBI" id="CHEBI:60240"/>
    </cofactor>
</comment>
<dbReference type="GO" id="GO:0046872">
    <property type="term" value="F:metal ion binding"/>
    <property type="evidence" value="ECO:0007669"/>
    <property type="project" value="UniProtKB-KW"/>
</dbReference>
<evidence type="ECO:0000256" key="7">
    <source>
        <dbReference type="ARBA" id="ARBA00023242"/>
    </source>
</evidence>
<dbReference type="InterPro" id="IPR027806">
    <property type="entry name" value="HARBI1_dom"/>
</dbReference>
<comment type="subcellular location">
    <subcellularLocation>
        <location evidence="2">Nucleus</location>
    </subcellularLocation>
</comment>
<keyword evidence="4" id="KW-0540">Nuclease</keyword>
<dbReference type="PANTHER" id="PTHR22930:SF221">
    <property type="entry name" value="NUCLEASE HARBI1"/>
    <property type="match status" value="1"/>
</dbReference>
<evidence type="ECO:0000313" key="11">
    <source>
        <dbReference type="Proteomes" id="UP001418222"/>
    </source>
</evidence>
<dbReference type="GO" id="GO:0004518">
    <property type="term" value="F:nuclease activity"/>
    <property type="evidence" value="ECO:0007669"/>
    <property type="project" value="UniProtKB-KW"/>
</dbReference>
<dbReference type="Proteomes" id="UP001418222">
    <property type="component" value="Unassembled WGS sequence"/>
</dbReference>